<dbReference type="Proteomes" id="UP001200470">
    <property type="component" value="Unassembled WGS sequence"/>
</dbReference>
<proteinExistence type="predicted"/>
<evidence type="ECO:0000313" key="1">
    <source>
        <dbReference type="EMBL" id="MCF2564131.1"/>
    </source>
</evidence>
<reference evidence="1 2" key="1">
    <citation type="submission" date="2020-12" db="EMBL/GenBank/DDBJ databases">
        <title>Whole genome sequences of gut porcine anaerobes.</title>
        <authorList>
            <person name="Kubasova T."/>
            <person name="Jahodarova E."/>
            <person name="Rychlik I."/>
        </authorList>
    </citation>
    <scope>NUCLEOTIDE SEQUENCE [LARGE SCALE GENOMIC DNA]</scope>
    <source>
        <strain evidence="1 2">An925</strain>
    </source>
</reference>
<protein>
    <submittedName>
        <fullName evidence="1">Uncharacterized protein</fullName>
    </submittedName>
</protein>
<gene>
    <name evidence="1" type="ORF">I6E12_08400</name>
</gene>
<comment type="caution">
    <text evidence="1">The sequence shown here is derived from an EMBL/GenBank/DDBJ whole genome shotgun (WGS) entry which is preliminary data.</text>
</comment>
<evidence type="ECO:0000313" key="2">
    <source>
        <dbReference type="Proteomes" id="UP001200470"/>
    </source>
</evidence>
<dbReference type="RefSeq" id="WP_094434058.1">
    <property type="nucleotide sequence ID" value="NZ_JADYTN010000017.1"/>
</dbReference>
<accession>A0ABS9CGA3</accession>
<sequence length="118" mass="13685">MRKEAPRGIAEGDPRLEWVTLVKTLVAQLGIFVARDEDGKEYLPHVECYVDDFRETDHEELLNINVHNIKSIEYSKLQNPVKNHHFWAILFMKSSEIELDSLVSMNFPFLGERGNDAK</sequence>
<dbReference type="EMBL" id="JADYTN010000017">
    <property type="protein sequence ID" value="MCF2564131.1"/>
    <property type="molecule type" value="Genomic_DNA"/>
</dbReference>
<name>A0ABS9CGA3_9BACT</name>
<organism evidence="1 2">
    <name type="scientific">Xylanibacter brevis</name>
    <dbReference type="NCBI Taxonomy" id="83231"/>
    <lineage>
        <taxon>Bacteria</taxon>
        <taxon>Pseudomonadati</taxon>
        <taxon>Bacteroidota</taxon>
        <taxon>Bacteroidia</taxon>
        <taxon>Bacteroidales</taxon>
        <taxon>Prevotellaceae</taxon>
        <taxon>Xylanibacter</taxon>
    </lineage>
</organism>
<keyword evidence="2" id="KW-1185">Reference proteome</keyword>